<sequence length="79" mass="9376">MTIVFKEIRKCSVNFSFKSYLFFNFFYFPIQLTAEHRLKIVCLHGQKITQGKIVEQIGVSKSTVLRLFSKYKELDYLCI</sequence>
<dbReference type="VEuPathDB" id="MicrosporidiaDB:AAJ76_3100035588"/>
<name>A0A0F9WQA9_9MICR</name>
<organism evidence="1 2">
    <name type="scientific">Vairimorpha ceranae</name>
    <dbReference type="NCBI Taxonomy" id="40302"/>
    <lineage>
        <taxon>Eukaryota</taxon>
        <taxon>Fungi</taxon>
        <taxon>Fungi incertae sedis</taxon>
        <taxon>Microsporidia</taxon>
        <taxon>Nosematidae</taxon>
        <taxon>Vairimorpha</taxon>
    </lineage>
</organism>
<evidence type="ECO:0000313" key="1">
    <source>
        <dbReference type="EMBL" id="KKO75133.1"/>
    </source>
</evidence>
<dbReference type="InterPro" id="IPR009057">
    <property type="entry name" value="Homeodomain-like_sf"/>
</dbReference>
<keyword evidence="2" id="KW-1185">Reference proteome</keyword>
<dbReference type="RefSeq" id="XP_024330875.1">
    <property type="nucleotide sequence ID" value="XM_024475147.1"/>
</dbReference>
<accession>A0A0F9WQA9</accession>
<dbReference type="EMBL" id="JPQZ01000031">
    <property type="protein sequence ID" value="KKO75133.1"/>
    <property type="molecule type" value="Genomic_DNA"/>
</dbReference>
<comment type="caution">
    <text evidence="1">The sequence shown here is derived from an EMBL/GenBank/DDBJ whole genome shotgun (WGS) entry which is preliminary data.</text>
</comment>
<evidence type="ECO:0000313" key="2">
    <source>
        <dbReference type="Proteomes" id="UP000034350"/>
    </source>
</evidence>
<gene>
    <name evidence="1" type="ORF">AAJ76_3100035588</name>
</gene>
<dbReference type="GeneID" id="36320080"/>
<dbReference type="SUPFAM" id="SSF46689">
    <property type="entry name" value="Homeodomain-like"/>
    <property type="match status" value="1"/>
</dbReference>
<dbReference type="InterPro" id="IPR036388">
    <property type="entry name" value="WH-like_DNA-bd_sf"/>
</dbReference>
<dbReference type="Proteomes" id="UP000034350">
    <property type="component" value="Unassembled WGS sequence"/>
</dbReference>
<reference evidence="1 2" key="1">
    <citation type="journal article" date="2015" name="Environ. Microbiol.">
        <title>Genome analyses suggest the presence of polyploidy and recent human-driven expansions in eight global populations of the honeybee pathogen Nosema ceranae.</title>
        <authorList>
            <person name="Pelin A."/>
            <person name="Selman M."/>
            <person name="Aris-Brosou S."/>
            <person name="Farinelli L."/>
            <person name="Corradi N."/>
        </authorList>
    </citation>
    <scope>NUCLEOTIDE SEQUENCE [LARGE SCALE GENOMIC DNA]</scope>
    <source>
        <strain evidence="1 2">PA08 1199</strain>
    </source>
</reference>
<dbReference type="Gene3D" id="1.10.10.10">
    <property type="entry name" value="Winged helix-like DNA-binding domain superfamily/Winged helix DNA-binding domain"/>
    <property type="match status" value="1"/>
</dbReference>
<proteinExistence type="predicted"/>
<protein>
    <submittedName>
        <fullName evidence="1">Uncharacterized protein</fullName>
    </submittedName>
</protein>
<dbReference type="AlphaFoldDB" id="A0A0F9WQA9"/>